<sequence length="973" mass="104427">MKQKSLGKTFLWLFLALPLLGFSQGTVSGNITDSNYGDPLAGVNVVVKGTSQGAISDFDGNYSISVDSFPTTLVFSSLGYETKELTVEGPTTLNVTLNESATGLDEVVVTGLGTSIKRSNLANAVATVSNQELVGTTAQTTLDGALYGKLTGVNITSSSGAPGGGFALRLRGISSINGNNQPLYIVDGVYVNNAEIPSGLRFASGANRGNEENSANRIADLDPNDIQNIEVLKGASAAAIYGTRANAGVVIITTKRGSQGKTEVKFSQDTGFNTIINKLGLRPWTAQSVEDTFGAAEVTLYNQAIANGGLFDYEDIIYGETGLITDTRISASGGDEKTKFYVGASYRDEEGIIKNTGFNRFSLRANVDHTISNTFSFSASSNYVRSSSSRSFTGNENEGGLSYGYTLAFTRPWINLFPDDTGVYPDNPNYSGNPIFVRDQAINEDKNNRFIQGIKLTTNVLNTGDDSVKLIFNGGADFLANETFVYVPETHQAQRGNQNGFIGVGKNNFTNFNYQGIAVWNRNAMGGDLALTSQAGISYLEQQADLIFNQSTQLIPGQTNLSQGSAQAITQTTSTVKEFGYFAQVEGNYQDQLIGTLGYRFDKSTLNGDPNKFYGFPKASLAVNLHNFDFWSDGVFQRLKIRAAYGETGSSGAFGSAFTGLNQVSVGGIGGSSISALKGDPDIEPETSSEFEVGFDAGLFNKVNLEVSYYNRVVSDLLLSRVLPTSTGFGSETTNLADLKNEGVEVGITVNPVQNENFFWSSNINWWFNRSEVTRLDVPAFPQPGAGFGLGLGTFYIEEGKPVTQLAGNVNGVPTQIGNVEPDFQMGFFNNFTIAKQFDVSFLLQWKKGGDNLNLSRLLTDLGGTSPDLDTPEGIARNGSPIAAVRFVEPAGYLRLREAAVYYRLPASALSFFGDAVTGIKLGVSGRNIFTITDYSSYDPETSTNGGAGLSSGIEVTPFPSTKQFYFHLNVNF</sequence>
<evidence type="ECO:0000256" key="12">
    <source>
        <dbReference type="SAM" id="SignalP"/>
    </source>
</evidence>
<evidence type="ECO:0000256" key="3">
    <source>
        <dbReference type="ARBA" id="ARBA00022452"/>
    </source>
</evidence>
<evidence type="ECO:0000256" key="7">
    <source>
        <dbReference type="ARBA" id="ARBA00023136"/>
    </source>
</evidence>
<evidence type="ECO:0000259" key="14">
    <source>
        <dbReference type="Pfam" id="PF07715"/>
    </source>
</evidence>
<keyword evidence="2 10" id="KW-0813">Transport</keyword>
<dbReference type="InterPro" id="IPR000531">
    <property type="entry name" value="Beta-barrel_TonB"/>
</dbReference>
<feature type="chain" id="PRO_5019447414" evidence="12">
    <location>
        <begin position="29"/>
        <end position="973"/>
    </location>
</feature>
<evidence type="ECO:0000256" key="9">
    <source>
        <dbReference type="ARBA" id="ARBA00023237"/>
    </source>
</evidence>
<keyword evidence="9 10" id="KW-0998">Cell outer membrane</keyword>
<dbReference type="GO" id="GO:0044718">
    <property type="term" value="P:siderophore transmembrane transport"/>
    <property type="evidence" value="ECO:0007669"/>
    <property type="project" value="TreeGrafter"/>
</dbReference>
<feature type="signal peptide" evidence="12">
    <location>
        <begin position="1"/>
        <end position="28"/>
    </location>
</feature>
<dbReference type="InterPro" id="IPR023996">
    <property type="entry name" value="TonB-dep_OMP_SusC/RagA"/>
</dbReference>
<dbReference type="NCBIfam" id="TIGR04057">
    <property type="entry name" value="SusC_RagA_signa"/>
    <property type="match status" value="1"/>
</dbReference>
<keyword evidence="4 10" id="KW-0812">Transmembrane</keyword>
<feature type="domain" description="TonB-dependent receptor plug" evidence="14">
    <location>
        <begin position="120"/>
        <end position="249"/>
    </location>
</feature>
<dbReference type="PANTHER" id="PTHR30069:SF29">
    <property type="entry name" value="HEMOGLOBIN AND HEMOGLOBIN-HAPTOGLOBIN-BINDING PROTEIN 1-RELATED"/>
    <property type="match status" value="1"/>
</dbReference>
<dbReference type="InterPro" id="IPR036942">
    <property type="entry name" value="Beta-barrel_TonB_sf"/>
</dbReference>
<dbReference type="SUPFAM" id="SSF56935">
    <property type="entry name" value="Porins"/>
    <property type="match status" value="1"/>
</dbReference>
<keyword evidence="7 10" id="KW-0472">Membrane</keyword>
<dbReference type="GO" id="GO:0009279">
    <property type="term" value="C:cell outer membrane"/>
    <property type="evidence" value="ECO:0007669"/>
    <property type="project" value="UniProtKB-SubCell"/>
</dbReference>
<dbReference type="Proteomes" id="UP000290889">
    <property type="component" value="Chromosome"/>
</dbReference>
<dbReference type="SUPFAM" id="SSF49464">
    <property type="entry name" value="Carboxypeptidase regulatory domain-like"/>
    <property type="match status" value="1"/>
</dbReference>
<proteinExistence type="inferred from homology"/>
<reference evidence="15 16" key="1">
    <citation type="submission" date="2019-01" db="EMBL/GenBank/DDBJ databases">
        <title>Muriicola soli sp. nov., isolated from soil.</title>
        <authorList>
            <person name="Kang H.J."/>
            <person name="Kim S.B."/>
        </authorList>
    </citation>
    <scope>NUCLEOTIDE SEQUENCE [LARGE SCALE GENOMIC DNA]</scope>
    <source>
        <strain evidence="15 16">MMS17-SY002</strain>
    </source>
</reference>
<gene>
    <name evidence="15" type="ORF">EQY75_00080</name>
</gene>
<feature type="domain" description="TonB-dependent receptor-like beta-barrel" evidence="13">
    <location>
        <begin position="392"/>
        <end position="824"/>
    </location>
</feature>
<dbReference type="OrthoDB" id="9768177at2"/>
<comment type="similarity">
    <text evidence="10 11">Belongs to the TonB-dependent receptor family.</text>
</comment>
<evidence type="ECO:0000259" key="13">
    <source>
        <dbReference type="Pfam" id="PF00593"/>
    </source>
</evidence>
<dbReference type="NCBIfam" id="TIGR04056">
    <property type="entry name" value="OMP_RagA_SusC"/>
    <property type="match status" value="1"/>
</dbReference>
<keyword evidence="5 12" id="KW-0732">Signal</keyword>
<evidence type="ECO:0000313" key="16">
    <source>
        <dbReference type="Proteomes" id="UP000290889"/>
    </source>
</evidence>
<protein>
    <submittedName>
        <fullName evidence="15">SusC/RagA family TonB-linked outer membrane protein</fullName>
    </submittedName>
</protein>
<evidence type="ECO:0000256" key="2">
    <source>
        <dbReference type="ARBA" id="ARBA00022448"/>
    </source>
</evidence>
<dbReference type="Gene3D" id="2.40.170.20">
    <property type="entry name" value="TonB-dependent receptor, beta-barrel domain"/>
    <property type="match status" value="1"/>
</dbReference>
<dbReference type="InterPro" id="IPR037066">
    <property type="entry name" value="Plug_dom_sf"/>
</dbReference>
<dbReference type="Pfam" id="PF07715">
    <property type="entry name" value="Plug"/>
    <property type="match status" value="1"/>
</dbReference>
<dbReference type="KEGG" id="mur:EQY75_00080"/>
<dbReference type="PANTHER" id="PTHR30069">
    <property type="entry name" value="TONB-DEPENDENT OUTER MEMBRANE RECEPTOR"/>
    <property type="match status" value="1"/>
</dbReference>
<evidence type="ECO:0000256" key="1">
    <source>
        <dbReference type="ARBA" id="ARBA00004571"/>
    </source>
</evidence>
<evidence type="ECO:0000313" key="15">
    <source>
        <dbReference type="EMBL" id="QBA63106.1"/>
    </source>
</evidence>
<dbReference type="InterPro" id="IPR023997">
    <property type="entry name" value="TonB-dep_OMP_SusC/RagA_CS"/>
</dbReference>
<evidence type="ECO:0000256" key="6">
    <source>
        <dbReference type="ARBA" id="ARBA00023077"/>
    </source>
</evidence>
<dbReference type="AlphaFoldDB" id="A0A411E5X9"/>
<dbReference type="GO" id="GO:0015344">
    <property type="term" value="F:siderophore uptake transmembrane transporter activity"/>
    <property type="evidence" value="ECO:0007669"/>
    <property type="project" value="TreeGrafter"/>
</dbReference>
<evidence type="ECO:0000256" key="8">
    <source>
        <dbReference type="ARBA" id="ARBA00023170"/>
    </source>
</evidence>
<keyword evidence="3 10" id="KW-1134">Transmembrane beta strand</keyword>
<evidence type="ECO:0000256" key="11">
    <source>
        <dbReference type="RuleBase" id="RU003357"/>
    </source>
</evidence>
<organism evidence="15 16">
    <name type="scientific">Muriicola soli</name>
    <dbReference type="NCBI Taxonomy" id="2507538"/>
    <lineage>
        <taxon>Bacteria</taxon>
        <taxon>Pseudomonadati</taxon>
        <taxon>Bacteroidota</taxon>
        <taxon>Flavobacteriia</taxon>
        <taxon>Flavobacteriales</taxon>
        <taxon>Flavobacteriaceae</taxon>
        <taxon>Muriicola</taxon>
    </lineage>
</organism>
<keyword evidence="6 11" id="KW-0798">TonB box</keyword>
<evidence type="ECO:0000256" key="10">
    <source>
        <dbReference type="PROSITE-ProRule" id="PRU01360"/>
    </source>
</evidence>
<evidence type="ECO:0000256" key="5">
    <source>
        <dbReference type="ARBA" id="ARBA00022729"/>
    </source>
</evidence>
<dbReference type="InterPro" id="IPR039426">
    <property type="entry name" value="TonB-dep_rcpt-like"/>
</dbReference>
<dbReference type="Gene3D" id="2.170.130.10">
    <property type="entry name" value="TonB-dependent receptor, plug domain"/>
    <property type="match status" value="1"/>
</dbReference>
<comment type="subcellular location">
    <subcellularLocation>
        <location evidence="1 10">Cell outer membrane</location>
        <topology evidence="1 10">Multi-pass membrane protein</topology>
    </subcellularLocation>
</comment>
<dbReference type="EMBL" id="CP035544">
    <property type="protein sequence ID" value="QBA63106.1"/>
    <property type="molecule type" value="Genomic_DNA"/>
</dbReference>
<accession>A0A411E5X9</accession>
<keyword evidence="8" id="KW-0675">Receptor</keyword>
<keyword evidence="16" id="KW-1185">Reference proteome</keyword>
<dbReference type="Pfam" id="PF13715">
    <property type="entry name" value="CarbopepD_reg_2"/>
    <property type="match status" value="1"/>
</dbReference>
<dbReference type="InterPro" id="IPR012910">
    <property type="entry name" value="Plug_dom"/>
</dbReference>
<dbReference type="PROSITE" id="PS52016">
    <property type="entry name" value="TONB_DEPENDENT_REC_3"/>
    <property type="match status" value="1"/>
</dbReference>
<dbReference type="InterPro" id="IPR008969">
    <property type="entry name" value="CarboxyPept-like_regulatory"/>
</dbReference>
<evidence type="ECO:0000256" key="4">
    <source>
        <dbReference type="ARBA" id="ARBA00022692"/>
    </source>
</evidence>
<dbReference type="Gene3D" id="2.60.40.1120">
    <property type="entry name" value="Carboxypeptidase-like, regulatory domain"/>
    <property type="match status" value="1"/>
</dbReference>
<dbReference type="RefSeq" id="WP_129601770.1">
    <property type="nucleotide sequence ID" value="NZ_CP035544.1"/>
</dbReference>
<dbReference type="Pfam" id="PF00593">
    <property type="entry name" value="TonB_dep_Rec_b-barrel"/>
    <property type="match status" value="1"/>
</dbReference>
<name>A0A411E5X9_9FLAO</name>